<feature type="compositionally biased region" description="Basic and acidic residues" evidence="1">
    <location>
        <begin position="81"/>
        <end position="125"/>
    </location>
</feature>
<organism evidence="2 3">
    <name type="scientific">Cystoisospora suis</name>
    <dbReference type="NCBI Taxonomy" id="483139"/>
    <lineage>
        <taxon>Eukaryota</taxon>
        <taxon>Sar</taxon>
        <taxon>Alveolata</taxon>
        <taxon>Apicomplexa</taxon>
        <taxon>Conoidasida</taxon>
        <taxon>Coccidia</taxon>
        <taxon>Eucoccidiorida</taxon>
        <taxon>Eimeriorina</taxon>
        <taxon>Sarcocystidae</taxon>
        <taxon>Cystoisospora</taxon>
    </lineage>
</organism>
<feature type="compositionally biased region" description="Low complexity" evidence="1">
    <location>
        <begin position="296"/>
        <end position="318"/>
    </location>
</feature>
<gene>
    <name evidence="2" type="ORF">CSUI_005838</name>
</gene>
<feature type="compositionally biased region" description="Basic and acidic residues" evidence="1">
    <location>
        <begin position="240"/>
        <end position="262"/>
    </location>
</feature>
<feature type="compositionally biased region" description="Basic residues" evidence="1">
    <location>
        <begin position="188"/>
        <end position="198"/>
    </location>
</feature>
<feature type="region of interest" description="Disordered" evidence="1">
    <location>
        <begin position="178"/>
        <end position="427"/>
    </location>
</feature>
<feature type="region of interest" description="Disordered" evidence="1">
    <location>
        <begin position="1110"/>
        <end position="1144"/>
    </location>
</feature>
<dbReference type="RefSeq" id="XP_067922018.1">
    <property type="nucleotide sequence ID" value="XM_068066006.1"/>
</dbReference>
<feature type="region of interest" description="Disordered" evidence="1">
    <location>
        <begin position="515"/>
        <end position="576"/>
    </location>
</feature>
<feature type="compositionally biased region" description="Acidic residues" evidence="1">
    <location>
        <begin position="351"/>
        <end position="383"/>
    </location>
</feature>
<reference evidence="2 3" key="1">
    <citation type="journal article" date="2017" name="Int. J. Parasitol.">
        <title>The genome of the protozoan parasite Cystoisospora suis and a reverse vaccinology approach to identify vaccine candidates.</title>
        <authorList>
            <person name="Palmieri N."/>
            <person name="Shrestha A."/>
            <person name="Ruttkowski B."/>
            <person name="Beck T."/>
            <person name="Vogl C."/>
            <person name="Tomley F."/>
            <person name="Blake D.P."/>
            <person name="Joachim A."/>
        </authorList>
    </citation>
    <scope>NUCLEOTIDE SEQUENCE [LARGE SCALE GENOMIC DNA]</scope>
    <source>
        <strain evidence="2 3">Wien I</strain>
    </source>
</reference>
<dbReference type="PANTHER" id="PTHR36812:SF9">
    <property type="entry name" value="MYB-LIKE PROTEIN X ISOFORM X1"/>
    <property type="match status" value="1"/>
</dbReference>
<dbReference type="Proteomes" id="UP000221165">
    <property type="component" value="Unassembled WGS sequence"/>
</dbReference>
<feature type="compositionally biased region" description="Basic and acidic residues" evidence="1">
    <location>
        <begin position="63"/>
        <end position="74"/>
    </location>
</feature>
<feature type="compositionally biased region" description="Basic and acidic residues" evidence="1">
    <location>
        <begin position="515"/>
        <end position="538"/>
    </location>
</feature>
<keyword evidence="3" id="KW-1185">Reference proteome</keyword>
<dbReference type="AlphaFoldDB" id="A0A2C6KTU3"/>
<feature type="compositionally biased region" description="Acidic residues" evidence="1">
    <location>
        <begin position="322"/>
        <end position="334"/>
    </location>
</feature>
<dbReference type="GeneID" id="94429217"/>
<dbReference type="EMBL" id="MIGC01002840">
    <property type="protein sequence ID" value="PHJ20329.1"/>
    <property type="molecule type" value="Genomic_DNA"/>
</dbReference>
<dbReference type="PANTHER" id="PTHR36812">
    <property type="entry name" value="NEUROFILAMENT TRIPLET M PROTEIN-LIKE PROTEIN"/>
    <property type="match status" value="1"/>
</dbReference>
<feature type="compositionally biased region" description="Basic and acidic residues" evidence="1">
    <location>
        <begin position="1203"/>
        <end position="1223"/>
    </location>
</feature>
<evidence type="ECO:0000313" key="2">
    <source>
        <dbReference type="EMBL" id="PHJ20329.1"/>
    </source>
</evidence>
<feature type="compositionally biased region" description="Basic and acidic residues" evidence="1">
    <location>
        <begin position="667"/>
        <end position="686"/>
    </location>
</feature>
<feature type="region of interest" description="Disordered" evidence="1">
    <location>
        <begin position="53"/>
        <end position="126"/>
    </location>
</feature>
<feature type="region of interest" description="Disordered" evidence="1">
    <location>
        <begin position="667"/>
        <end position="704"/>
    </location>
</feature>
<feature type="compositionally biased region" description="Acidic residues" evidence="1">
    <location>
        <begin position="221"/>
        <end position="232"/>
    </location>
</feature>
<comment type="caution">
    <text evidence="2">The sequence shown here is derived from an EMBL/GenBank/DDBJ whole genome shotgun (WGS) entry which is preliminary data.</text>
</comment>
<proteinExistence type="predicted"/>
<feature type="compositionally biased region" description="Basic residues" evidence="1">
    <location>
        <begin position="205"/>
        <end position="215"/>
    </location>
</feature>
<dbReference type="VEuPathDB" id="ToxoDB:CSUI_005838"/>
<name>A0A2C6KTU3_9APIC</name>
<feature type="region of interest" description="Disordered" evidence="1">
    <location>
        <begin position="1189"/>
        <end position="1233"/>
    </location>
</feature>
<protein>
    <submittedName>
        <fullName evidence="2">Uncharacterized protein</fullName>
    </submittedName>
</protein>
<feature type="compositionally biased region" description="Basic and acidic residues" evidence="1">
    <location>
        <begin position="1114"/>
        <end position="1144"/>
    </location>
</feature>
<feature type="compositionally biased region" description="Polar residues" evidence="1">
    <location>
        <begin position="539"/>
        <end position="548"/>
    </location>
</feature>
<evidence type="ECO:0000256" key="1">
    <source>
        <dbReference type="SAM" id="MobiDB-lite"/>
    </source>
</evidence>
<sequence length="1273" mass="146687">MLISPVELLLHVWRGQTASLRLVTEASLLQLLSSPHTSIVSSLLPRLLQTTHASLHRQRRRRRQEEEEERKMVYDAEIDVDGDKGDDELRKKKSLPERVNEKEEENKKQTSLDTTETREGGHDVNKPLPVEDLLLGVARRGERSSIERPFIVRSLSLACVESPSLWEWRYLLHGRTPLQRSSDEEAKKRSRIGQRMKHMHEIKSRSRRGGRTRRRTSSEILYEEGELDDGEFDSSSSSVKEMRKGGNRGIGEHTIEGYQDERKKKKMRDRTYDRQSLSSRKIEDSDGEEEEDLIASDTSNSSSSRSGSSVCTVGSSCRSLEEETEDELYLSSEEDDKRERNDRRKGKKQSEEEEESDDPSDQQEEEDEEDEEEEEEEEEEDFFGVDKKKKNKKRSKVWMKKMKKKSLHTPSSLHRRHHFRENEEKDLSSSSKQYRKYIRESLLSTCLIKKVTNLLQRKKAEKSLTLRPSHPCLHREKISPYVDTDSSLSFFIDLFSQTLAKSFFSCSSSLLRGENERERADKEREEMEVLQGERRDSSPSHFQTSQVVQDEEDPRRKHANRQDHEEEEDRKEERREGRTSSIRDYCLLGLLLVWIDENFLLFSSFPSEARERNDERVKEVLMSLDRLAISCSSLSDSLSLLPSLAPRMKEDSYHFSRGTTSLLERKSPLYLHDKKEEEKEEEEKSRKVSSYSSADPGAGVSKEGKIPLEKRSLIERWMRVKELGEKVFPSSLLVPSETLKRVKDTLLLLQEEEEGEEEEGGSVCSERLKEKNDDAIVAVRAGEKIEGMTSTRRRRRARRDTGKMLSHHSSPFHRCAILEECLSSFFDGMHEAEELLYLQRLVYLMSLGRSHLPSSSSSHSIALSILSSNLFLHTKGLLPPNGDDDADGVLPMSRHATSHAYSRHTNHRCIASHRAIFSSSVLQTCPSTVKRCGASPTIDRKTSLLMPSPSLSLLLASCYQDKEERTAWGSRCFSIGYLRRRQPCRREVLSSYVKIDEESFYEILLKRLEEILGSSARRSLDEDDQDKKLDKHDETRKGLFTCNMKKDDDDDNVRSDRQNCSHSERVSSLERRCEEEDEKVALRLKAIYIYTCLLCGHYQGSIQFECHDHRHSHHGDDDNRHSGENRHSVDNNEDDHRFETSPGDRRSVCLKLPSRCEGDVEVKKSKKIMNSSFAEEGASEDGDLHLGENEERLDQPLNESVSTEDRKGDLQEGTAEEDRMMREKKVKMKKKKGEEKGGGMMYLSLEGMKSHGGILCSCLVCRGDLRRVSVFHP</sequence>
<feature type="compositionally biased region" description="Acidic residues" evidence="1">
    <location>
        <begin position="285"/>
        <end position="294"/>
    </location>
</feature>
<feature type="compositionally biased region" description="Basic residues" evidence="1">
    <location>
        <begin position="387"/>
        <end position="419"/>
    </location>
</feature>
<accession>A0A2C6KTU3</accession>
<evidence type="ECO:0000313" key="3">
    <source>
        <dbReference type="Proteomes" id="UP000221165"/>
    </source>
</evidence>